<evidence type="ECO:0000313" key="1">
    <source>
        <dbReference type="EMBL" id="OCK80838.1"/>
    </source>
</evidence>
<sequence length="172" mass="19059">MCPAPDKTPEDTAQTGLGCAIVGTLLGRINSISIIIMEASPTPSKTHTRYLKLHEQNVAPLDGVVFLKRICLLWGISHWNHRDVIVSGNEGRMDNAFAIEIFSTTSQEWTTDTLWFSRTHLGLYGRAEKSPDVLLLNRFYIQLEGFFSMGDWVGPAPETIMEAHVAGGLGWS</sequence>
<reference evidence="1 2" key="1">
    <citation type="journal article" date="2016" name="Nat. Commun.">
        <title>Ectomycorrhizal ecology is imprinted in the genome of the dominant symbiotic fungus Cenococcum geophilum.</title>
        <authorList>
            <consortium name="DOE Joint Genome Institute"/>
            <person name="Peter M."/>
            <person name="Kohler A."/>
            <person name="Ohm R.A."/>
            <person name="Kuo A."/>
            <person name="Krutzmann J."/>
            <person name="Morin E."/>
            <person name="Arend M."/>
            <person name="Barry K.W."/>
            <person name="Binder M."/>
            <person name="Choi C."/>
            <person name="Clum A."/>
            <person name="Copeland A."/>
            <person name="Grisel N."/>
            <person name="Haridas S."/>
            <person name="Kipfer T."/>
            <person name="LaButti K."/>
            <person name="Lindquist E."/>
            <person name="Lipzen A."/>
            <person name="Maire R."/>
            <person name="Meier B."/>
            <person name="Mihaltcheva S."/>
            <person name="Molinier V."/>
            <person name="Murat C."/>
            <person name="Poggeler S."/>
            <person name="Quandt C.A."/>
            <person name="Sperisen C."/>
            <person name="Tritt A."/>
            <person name="Tisserant E."/>
            <person name="Crous P.W."/>
            <person name="Henrissat B."/>
            <person name="Nehls U."/>
            <person name="Egli S."/>
            <person name="Spatafora J.W."/>
            <person name="Grigoriev I.V."/>
            <person name="Martin F.M."/>
        </authorList>
    </citation>
    <scope>NUCLEOTIDE SEQUENCE [LARGE SCALE GENOMIC DNA]</scope>
    <source>
        <strain evidence="1 2">CBS 459.81</strain>
    </source>
</reference>
<dbReference type="EMBL" id="KV744943">
    <property type="protein sequence ID" value="OCK80838.1"/>
    <property type="molecule type" value="Genomic_DNA"/>
</dbReference>
<keyword evidence="2" id="KW-1185">Reference proteome</keyword>
<organism evidence="1 2">
    <name type="scientific">Lepidopterella palustris CBS 459.81</name>
    <dbReference type="NCBI Taxonomy" id="1314670"/>
    <lineage>
        <taxon>Eukaryota</taxon>
        <taxon>Fungi</taxon>
        <taxon>Dikarya</taxon>
        <taxon>Ascomycota</taxon>
        <taxon>Pezizomycotina</taxon>
        <taxon>Dothideomycetes</taxon>
        <taxon>Pleosporomycetidae</taxon>
        <taxon>Mytilinidiales</taxon>
        <taxon>Argynnaceae</taxon>
        <taxon>Lepidopterella</taxon>
    </lineage>
</organism>
<dbReference type="AlphaFoldDB" id="A0A8E2JFQ2"/>
<evidence type="ECO:0000313" key="2">
    <source>
        <dbReference type="Proteomes" id="UP000250266"/>
    </source>
</evidence>
<protein>
    <submittedName>
        <fullName evidence="1">Uncharacterized protein</fullName>
    </submittedName>
</protein>
<proteinExistence type="predicted"/>
<accession>A0A8E2JFQ2</accession>
<gene>
    <name evidence="1" type="ORF">K432DRAFT_392692</name>
</gene>
<dbReference type="Proteomes" id="UP000250266">
    <property type="component" value="Unassembled WGS sequence"/>
</dbReference>
<name>A0A8E2JFQ2_9PEZI</name>